<reference evidence="1 2" key="1">
    <citation type="submission" date="2019-03" db="EMBL/GenBank/DDBJ databases">
        <title>Sequencing the genomes of 1000 actinobacteria strains.</title>
        <authorList>
            <person name="Klenk H.-P."/>
        </authorList>
    </citation>
    <scope>NUCLEOTIDE SEQUENCE [LARGE SCALE GENOMIC DNA]</scope>
    <source>
        <strain evidence="1 2">DSM 43805</strain>
    </source>
</reference>
<evidence type="ECO:0000313" key="1">
    <source>
        <dbReference type="EMBL" id="TDO31489.1"/>
    </source>
</evidence>
<accession>A0A4R6J7J9</accession>
<dbReference type="Proteomes" id="UP000294901">
    <property type="component" value="Unassembled WGS sequence"/>
</dbReference>
<evidence type="ECO:0000313" key="2">
    <source>
        <dbReference type="Proteomes" id="UP000294901"/>
    </source>
</evidence>
<dbReference type="EMBL" id="SNWR01000002">
    <property type="protein sequence ID" value="TDO31489.1"/>
    <property type="molecule type" value="Genomic_DNA"/>
</dbReference>
<name>A0A4R6J7J9_9ACTN</name>
<organism evidence="1 2">
    <name type="scientific">Paractinoplanes brasiliensis</name>
    <dbReference type="NCBI Taxonomy" id="52695"/>
    <lineage>
        <taxon>Bacteria</taxon>
        <taxon>Bacillati</taxon>
        <taxon>Actinomycetota</taxon>
        <taxon>Actinomycetes</taxon>
        <taxon>Micromonosporales</taxon>
        <taxon>Micromonosporaceae</taxon>
        <taxon>Paractinoplanes</taxon>
    </lineage>
</organism>
<proteinExistence type="predicted"/>
<evidence type="ECO:0008006" key="3">
    <source>
        <dbReference type="Google" id="ProtNLM"/>
    </source>
</evidence>
<dbReference type="AlphaFoldDB" id="A0A4R6J7J9"/>
<gene>
    <name evidence="1" type="ORF">C8E87_6913</name>
</gene>
<dbReference type="OrthoDB" id="3298045at2"/>
<dbReference type="RefSeq" id="WP_133877590.1">
    <property type="nucleotide sequence ID" value="NZ_BOMD01000080.1"/>
</dbReference>
<keyword evidence="2" id="KW-1185">Reference proteome</keyword>
<comment type="caution">
    <text evidence="1">The sequence shown here is derived from an EMBL/GenBank/DDBJ whole genome shotgun (WGS) entry which is preliminary data.</text>
</comment>
<sequence>MRAFAGLVMVLLILAVIREVRARRRFAAAGSAFRCRFRRVYGTAPDSWRGLRRRWTRHMWARWTGDMLVVRRGPLRDRTIRVSPRVSPVGVYVRPRSDDLSVRLNVEGAVVEMTAAAENRLDLVGPFLAAAVSDLPKPPAGLYPL</sequence>
<protein>
    <recommendedName>
        <fullName evidence="3">DUF2550 family protein</fullName>
    </recommendedName>
</protein>